<dbReference type="InterPro" id="IPR001296">
    <property type="entry name" value="Glyco_trans_1"/>
</dbReference>
<dbReference type="CDD" id="cd03811">
    <property type="entry name" value="GT4_GT28_WabH-like"/>
    <property type="match status" value="1"/>
</dbReference>
<reference evidence="3 4" key="1">
    <citation type="submission" date="2020-08" db="EMBL/GenBank/DDBJ databases">
        <title>Genomic Encyclopedia of Type Strains, Phase IV (KMG-IV): sequencing the most valuable type-strain genomes for metagenomic binning, comparative biology and taxonomic classification.</title>
        <authorList>
            <person name="Goeker M."/>
        </authorList>
    </citation>
    <scope>NUCLEOTIDE SEQUENCE [LARGE SCALE GENOMIC DNA]</scope>
    <source>
        <strain evidence="3 4">DSM 105137</strain>
    </source>
</reference>
<comment type="caution">
    <text evidence="3">The sequence shown here is derived from an EMBL/GenBank/DDBJ whole genome shotgun (WGS) entry which is preliminary data.</text>
</comment>
<dbReference type="Pfam" id="PF00534">
    <property type="entry name" value="Glycos_transf_1"/>
    <property type="match status" value="1"/>
</dbReference>
<sequence>MKNKIKILFIRPTMGKGGADRVTWQLLKFFDRERFIVSLGVMRAEGDFMDGIPEDVDVINFRAKSLYWMVLPLYRHLKTYAYDYLYSTSGGTNIVAGVVKQLIGKGLPAVVLSERSSLFPPHKGAVKKATLKVLKGTFYQKAKWVTAVSHGILDQLEVELSLPRTRLKVVRNPLIDGQLMKQKEELIDQLFQIDSYRTIVAVGRFVPQKDYPTLIRAFSELIQNGKYNDLRLLILGDGPLLNDIKNLIRVTKTQDSVILMGYQKNPYKYMARADIFVLSSLHEGLPGVLVQAMACGAACVSTNCRTGPSELITDGIDGFLVPVGDHTALAQRMEMLLENPALRNKFREAAPAAVRRYQTDQAIRSYFEFL</sequence>
<keyword evidence="4" id="KW-1185">Reference proteome</keyword>
<name>A0A840EH41_9BACT</name>
<dbReference type="AlphaFoldDB" id="A0A840EH41"/>
<dbReference type="InterPro" id="IPR028098">
    <property type="entry name" value="Glyco_trans_4-like_N"/>
</dbReference>
<feature type="domain" description="Glycosyltransferase subfamily 4-like N-terminal" evidence="2">
    <location>
        <begin position="17"/>
        <end position="173"/>
    </location>
</feature>
<evidence type="ECO:0000313" key="3">
    <source>
        <dbReference type="EMBL" id="MBB4080226.1"/>
    </source>
</evidence>
<keyword evidence="3" id="KW-0808">Transferase</keyword>
<dbReference type="Pfam" id="PF13439">
    <property type="entry name" value="Glyco_transf_4"/>
    <property type="match status" value="1"/>
</dbReference>
<protein>
    <submittedName>
        <fullName evidence="3">Glycosyltransferase involved in cell wall biosynthesis</fullName>
    </submittedName>
</protein>
<dbReference type="Proteomes" id="UP000576209">
    <property type="component" value="Unassembled WGS sequence"/>
</dbReference>
<dbReference type="PANTHER" id="PTHR12526">
    <property type="entry name" value="GLYCOSYLTRANSFERASE"/>
    <property type="match status" value="1"/>
</dbReference>
<evidence type="ECO:0000259" key="1">
    <source>
        <dbReference type="Pfam" id="PF00534"/>
    </source>
</evidence>
<organism evidence="3 4">
    <name type="scientific">Neolewinella aquimaris</name>
    <dbReference type="NCBI Taxonomy" id="1835722"/>
    <lineage>
        <taxon>Bacteria</taxon>
        <taxon>Pseudomonadati</taxon>
        <taxon>Bacteroidota</taxon>
        <taxon>Saprospiria</taxon>
        <taxon>Saprospirales</taxon>
        <taxon>Lewinellaceae</taxon>
        <taxon>Neolewinella</taxon>
    </lineage>
</organism>
<dbReference type="PANTHER" id="PTHR12526:SF630">
    <property type="entry name" value="GLYCOSYLTRANSFERASE"/>
    <property type="match status" value="1"/>
</dbReference>
<proteinExistence type="predicted"/>
<feature type="domain" description="Glycosyl transferase family 1" evidence="1">
    <location>
        <begin position="183"/>
        <end position="351"/>
    </location>
</feature>
<dbReference type="Gene3D" id="3.40.50.2000">
    <property type="entry name" value="Glycogen Phosphorylase B"/>
    <property type="match status" value="2"/>
</dbReference>
<accession>A0A840EH41</accession>
<dbReference type="GO" id="GO:0016757">
    <property type="term" value="F:glycosyltransferase activity"/>
    <property type="evidence" value="ECO:0007669"/>
    <property type="project" value="InterPro"/>
</dbReference>
<dbReference type="RefSeq" id="WP_183496461.1">
    <property type="nucleotide sequence ID" value="NZ_JACIFF010000007.1"/>
</dbReference>
<evidence type="ECO:0000313" key="4">
    <source>
        <dbReference type="Proteomes" id="UP000576209"/>
    </source>
</evidence>
<dbReference type="SUPFAM" id="SSF53756">
    <property type="entry name" value="UDP-Glycosyltransferase/glycogen phosphorylase"/>
    <property type="match status" value="1"/>
</dbReference>
<evidence type="ECO:0000259" key="2">
    <source>
        <dbReference type="Pfam" id="PF13439"/>
    </source>
</evidence>
<dbReference type="EMBL" id="JACIFF010000007">
    <property type="protein sequence ID" value="MBB4080226.1"/>
    <property type="molecule type" value="Genomic_DNA"/>
</dbReference>
<gene>
    <name evidence="3" type="ORF">GGR28_002856</name>
</gene>